<evidence type="ECO:0000259" key="3">
    <source>
        <dbReference type="SMART" id="SM00062"/>
    </source>
</evidence>
<proteinExistence type="predicted"/>
<protein>
    <submittedName>
        <fullName evidence="4">Transporter substrate-binding domain-containing protein</fullName>
    </submittedName>
</protein>
<keyword evidence="5" id="KW-1185">Reference proteome</keyword>
<feature type="chain" id="PRO_5045183075" evidence="2">
    <location>
        <begin position="20"/>
        <end position="265"/>
    </location>
</feature>
<feature type="signal peptide" evidence="2">
    <location>
        <begin position="1"/>
        <end position="19"/>
    </location>
</feature>
<dbReference type="Gene3D" id="3.40.190.10">
    <property type="entry name" value="Periplasmic binding protein-like II"/>
    <property type="match status" value="2"/>
</dbReference>
<dbReference type="SUPFAM" id="SSF53850">
    <property type="entry name" value="Periplasmic binding protein-like II"/>
    <property type="match status" value="1"/>
</dbReference>
<evidence type="ECO:0000256" key="1">
    <source>
        <dbReference type="ARBA" id="ARBA00022729"/>
    </source>
</evidence>
<name>A0ABW5G981_9PSEU</name>
<reference evidence="5" key="1">
    <citation type="journal article" date="2019" name="Int. J. Syst. Evol. Microbiol.">
        <title>The Global Catalogue of Microorganisms (GCM) 10K type strain sequencing project: providing services to taxonomists for standard genome sequencing and annotation.</title>
        <authorList>
            <consortium name="The Broad Institute Genomics Platform"/>
            <consortium name="The Broad Institute Genome Sequencing Center for Infectious Disease"/>
            <person name="Wu L."/>
            <person name="Ma J."/>
        </authorList>
    </citation>
    <scope>NUCLEOTIDE SEQUENCE [LARGE SCALE GENOMIC DNA]</scope>
    <source>
        <strain evidence="5">CGMCC 4.7643</strain>
    </source>
</reference>
<dbReference type="PANTHER" id="PTHR35936">
    <property type="entry name" value="MEMBRANE-BOUND LYTIC MUREIN TRANSGLYCOSYLASE F"/>
    <property type="match status" value="1"/>
</dbReference>
<accession>A0ABW5G981</accession>
<dbReference type="Proteomes" id="UP001597419">
    <property type="component" value="Unassembled WGS sequence"/>
</dbReference>
<dbReference type="CDD" id="cd13530">
    <property type="entry name" value="PBP2_peptides_like"/>
    <property type="match status" value="1"/>
</dbReference>
<keyword evidence="1 2" id="KW-0732">Signal</keyword>
<evidence type="ECO:0000313" key="5">
    <source>
        <dbReference type="Proteomes" id="UP001597419"/>
    </source>
</evidence>
<dbReference type="InterPro" id="IPR001638">
    <property type="entry name" value="Solute-binding_3/MltF_N"/>
</dbReference>
<evidence type="ECO:0000256" key="2">
    <source>
        <dbReference type="SAM" id="SignalP"/>
    </source>
</evidence>
<dbReference type="EMBL" id="JBHUKU010000003">
    <property type="protein sequence ID" value="MFD2458077.1"/>
    <property type="molecule type" value="Genomic_DNA"/>
</dbReference>
<dbReference type="PROSITE" id="PS51257">
    <property type="entry name" value="PROKAR_LIPOPROTEIN"/>
    <property type="match status" value="1"/>
</dbReference>
<dbReference type="SMART" id="SM00062">
    <property type="entry name" value="PBPb"/>
    <property type="match status" value="1"/>
</dbReference>
<dbReference type="PANTHER" id="PTHR35936:SF19">
    <property type="entry name" value="AMINO-ACID-BINDING PROTEIN YXEM-RELATED"/>
    <property type="match status" value="1"/>
</dbReference>
<feature type="domain" description="Solute-binding protein family 3/N-terminal" evidence="3">
    <location>
        <begin position="29"/>
        <end position="257"/>
    </location>
</feature>
<comment type="caution">
    <text evidence="4">The sequence shown here is derived from an EMBL/GenBank/DDBJ whole genome shotgun (WGS) entry which is preliminary data.</text>
</comment>
<dbReference type="Pfam" id="PF00497">
    <property type="entry name" value="SBP_bac_3"/>
    <property type="match status" value="1"/>
</dbReference>
<dbReference type="RefSeq" id="WP_345395589.1">
    <property type="nucleotide sequence ID" value="NZ_BAABHG010000007.1"/>
</dbReference>
<sequence>MKKILLTTLVAGLAATLTACGGSGEASDTLRVGTLGDAPPNIFVKDGTYTGFDNELLRAIAAKKNLKLEFSATEFSSLLGQVSSGRYDIASSAIAQTDERKKTVDFSDAYDFETMSIQTKQGSADAGHPHPGQITDEKGLSGKRVAVIQATVGDRWLTTTVPDAKPVRFPDYAAALTALKTGAVDAYVLDQSIAEKNVTENPDAKLAVVKSFTTDVPHGFAVRKGNTDLLGKLNDGLKQVVKDGTWLKLHQQFLPTAPVPAGFGS</sequence>
<organism evidence="4 5">
    <name type="scientific">Amycolatopsis samaneae</name>
    <dbReference type="NCBI Taxonomy" id="664691"/>
    <lineage>
        <taxon>Bacteria</taxon>
        <taxon>Bacillati</taxon>
        <taxon>Actinomycetota</taxon>
        <taxon>Actinomycetes</taxon>
        <taxon>Pseudonocardiales</taxon>
        <taxon>Pseudonocardiaceae</taxon>
        <taxon>Amycolatopsis</taxon>
    </lineage>
</organism>
<gene>
    <name evidence="4" type="ORF">ACFSYJ_05690</name>
</gene>
<evidence type="ECO:0000313" key="4">
    <source>
        <dbReference type="EMBL" id="MFD2458077.1"/>
    </source>
</evidence>